<dbReference type="GO" id="GO:0050869">
    <property type="term" value="P:negative regulation of B cell activation"/>
    <property type="evidence" value="ECO:0007669"/>
    <property type="project" value="TreeGrafter"/>
</dbReference>
<evidence type="ECO:0000256" key="2">
    <source>
        <dbReference type="SAM" id="MobiDB-lite"/>
    </source>
</evidence>
<dbReference type="InterPro" id="IPR041340">
    <property type="entry name" value="PIK3AP1_TIR"/>
</dbReference>
<evidence type="ECO:0000259" key="3">
    <source>
        <dbReference type="PROSITE" id="PS51376"/>
    </source>
</evidence>
<dbReference type="GeneTree" id="ENSGT00390000008787"/>
<feature type="region of interest" description="Disordered" evidence="2">
    <location>
        <begin position="435"/>
        <end position="464"/>
    </location>
</feature>
<evidence type="ECO:0000313" key="5">
    <source>
        <dbReference type="Proteomes" id="UP000694546"/>
    </source>
</evidence>
<dbReference type="InterPro" id="IPR036770">
    <property type="entry name" value="Ankyrin_rpt-contain_sf"/>
</dbReference>
<organism evidence="4 5">
    <name type="scientific">Gadus morhua</name>
    <name type="common">Atlantic cod</name>
    <dbReference type="NCBI Taxonomy" id="8049"/>
    <lineage>
        <taxon>Eukaryota</taxon>
        <taxon>Metazoa</taxon>
        <taxon>Chordata</taxon>
        <taxon>Craniata</taxon>
        <taxon>Vertebrata</taxon>
        <taxon>Euteleostomi</taxon>
        <taxon>Actinopterygii</taxon>
        <taxon>Neopterygii</taxon>
        <taxon>Teleostei</taxon>
        <taxon>Neoteleostei</taxon>
        <taxon>Acanthomorphata</taxon>
        <taxon>Zeiogadaria</taxon>
        <taxon>Gadariae</taxon>
        <taxon>Gadiformes</taxon>
        <taxon>Gadoidei</taxon>
        <taxon>Gadidae</taxon>
        <taxon>Gadus</taxon>
    </lineage>
</organism>
<dbReference type="PANTHER" id="PTHR16267:SF13">
    <property type="entry name" value="B-CELL SCAFFOLD PROTEIN WITH ANKYRIN REPEATS"/>
    <property type="match status" value="1"/>
</dbReference>
<feature type="region of interest" description="Disordered" evidence="2">
    <location>
        <begin position="150"/>
        <end position="196"/>
    </location>
</feature>
<dbReference type="GO" id="GO:0051898">
    <property type="term" value="P:negative regulation of phosphatidylinositol 3-kinase/protein kinase B signal transduction"/>
    <property type="evidence" value="ECO:0007669"/>
    <property type="project" value="TreeGrafter"/>
</dbReference>
<dbReference type="GO" id="GO:0005102">
    <property type="term" value="F:signaling receptor binding"/>
    <property type="evidence" value="ECO:0007669"/>
    <property type="project" value="TreeGrafter"/>
</dbReference>
<dbReference type="Proteomes" id="UP000694546">
    <property type="component" value="Unassembled WGS sequence"/>
</dbReference>
<dbReference type="Ensembl" id="ENSGMOT00000073709.1">
    <property type="protein sequence ID" value="ENSGMOP00000055742.1"/>
    <property type="gene ID" value="ENSGMOG00000032695.1"/>
</dbReference>
<reference evidence="4" key="2">
    <citation type="submission" date="2025-09" db="UniProtKB">
        <authorList>
            <consortium name="Ensembl"/>
        </authorList>
    </citation>
    <scope>IDENTIFICATION</scope>
</reference>
<evidence type="ECO:0000256" key="1">
    <source>
        <dbReference type="ARBA" id="ARBA00022553"/>
    </source>
</evidence>
<dbReference type="GO" id="GO:1990782">
    <property type="term" value="F:protein tyrosine kinase binding"/>
    <property type="evidence" value="ECO:0007669"/>
    <property type="project" value="TreeGrafter"/>
</dbReference>
<dbReference type="InterPro" id="IPR052446">
    <property type="entry name" value="B-cell_PI3K-Signaling_Adptrs"/>
</dbReference>
<dbReference type="OMA" id="MCQALQA"/>
<dbReference type="GO" id="GO:0042113">
    <property type="term" value="P:B cell activation"/>
    <property type="evidence" value="ECO:0007669"/>
    <property type="project" value="TreeGrafter"/>
</dbReference>
<dbReference type="Pfam" id="PF14545">
    <property type="entry name" value="DBB"/>
    <property type="match status" value="1"/>
</dbReference>
<reference evidence="4" key="1">
    <citation type="submission" date="2025-08" db="UniProtKB">
        <authorList>
            <consortium name="Ensembl"/>
        </authorList>
    </citation>
    <scope>IDENTIFICATION</scope>
</reference>
<dbReference type="AlphaFoldDB" id="A0A8C5C5I9"/>
<dbReference type="InterPro" id="IPR035897">
    <property type="entry name" value="Toll_tir_struct_dom_sf"/>
</dbReference>
<sequence length="666" mass="70537">MTQSAQDLLILYEPEAAQWASYLHSVFTDQLPHDAIRLFDIATVTAGQLHDPLALARYRCKLLVLTPALVEQVQQDGGGGGRPCRVRRFFLCRVLTPAASVVVLLCGLEGLAPLLGLVPLQADRCLVVSTEQGPEEYLDAVVRVVWGEAGRRGSRGPAPDGQAGEGTNDAPSVVTTPPRPETGVTGSARDPGPPHGLRVVPLRVPCGGSGEMFVLLRDKAAAAAAAAGGGDVELEFTHRHGHSVRVRPERWNQHVLLVQPPPDFPSGRVAVTLYCGACAVDTAHVTYYTPLDDIGQLLTQAADPVDFMCQALRVSSLEELDQKLSSLVTEGLPSGGLQQLGLLCDDTPLEGGPQPGALPTLLHLAAQYGLRALCGLLLQVPGAPQALATANRHGQTPGALARSHGHAELSRLLRGALGEGRADDGVYGRMSAAVSAIPRDDEEDEEEEEDEEDPYTLVGTDDSEFDNTAPPGVVMPMAAPLAHRAPASTPRPDTTTSAAAGSSFIAQVFKNKTYKGNADLSNYPLEGQGHKASLGPPGYDAFVLGSEGLLGAPGSAAGGLDGPLGQLPGRVRRGSLTAERALEMTREWQRLHCTGLDLQQLERLNRLRANVISCRPDGDRENIYDTLNAVQPTKLASAGHKDSQPGEFYSQPHKGPHVGLLFTSLC</sequence>
<name>A0A8C5C5I9_GADMO</name>
<protein>
    <recommendedName>
        <fullName evidence="3">DBB domain-containing protein</fullName>
    </recommendedName>
</protein>
<keyword evidence="1" id="KW-0597">Phosphoprotein</keyword>
<feature type="domain" description="DBB" evidence="3">
    <location>
        <begin position="199"/>
        <end position="340"/>
    </location>
</feature>
<dbReference type="Gene3D" id="3.40.50.10140">
    <property type="entry name" value="Toll/interleukin-1 receptor homology (TIR) domain"/>
    <property type="match status" value="1"/>
</dbReference>
<proteinExistence type="predicted"/>
<evidence type="ECO:0000313" key="4">
    <source>
        <dbReference type="Ensembl" id="ENSGMOP00000055742.1"/>
    </source>
</evidence>
<dbReference type="InterPro" id="IPR017893">
    <property type="entry name" value="DBB_domain"/>
</dbReference>
<dbReference type="Pfam" id="PF18567">
    <property type="entry name" value="TIR_3"/>
    <property type="match status" value="1"/>
</dbReference>
<dbReference type="SMART" id="SM01282">
    <property type="entry name" value="DBB"/>
    <property type="match status" value="1"/>
</dbReference>
<dbReference type="PROSITE" id="PS51376">
    <property type="entry name" value="DBB"/>
    <property type="match status" value="1"/>
</dbReference>
<accession>A0A8C5C5I9</accession>
<dbReference type="Gene3D" id="1.25.40.20">
    <property type="entry name" value="Ankyrin repeat-containing domain"/>
    <property type="match status" value="1"/>
</dbReference>
<feature type="compositionally biased region" description="Acidic residues" evidence="2">
    <location>
        <begin position="440"/>
        <end position="454"/>
    </location>
</feature>
<dbReference type="PANTHER" id="PTHR16267">
    <property type="entry name" value="BANK1/PIK3AP1 FAMILY MEMBER"/>
    <property type="match status" value="1"/>
</dbReference>
<keyword evidence="5" id="KW-1185">Reference proteome</keyword>